<dbReference type="InterPro" id="IPR036691">
    <property type="entry name" value="Endo/exonu/phosph_ase_sf"/>
</dbReference>
<evidence type="ECO:0000259" key="1">
    <source>
        <dbReference type="PROSITE" id="PS50878"/>
    </source>
</evidence>
<accession>A0A5B6VYW9</accession>
<keyword evidence="2" id="KW-0808">Transferase</keyword>
<name>A0A5B6VYW9_9ROSI</name>
<feature type="domain" description="Reverse transcriptase" evidence="1">
    <location>
        <begin position="445"/>
        <end position="727"/>
    </location>
</feature>
<reference evidence="3" key="1">
    <citation type="journal article" date="2019" name="Plant Biotechnol. J.">
        <title>Genome sequencing of the Australian wild diploid species Gossypium australe highlights disease resistance and delayed gland morphogenesis.</title>
        <authorList>
            <person name="Cai Y."/>
            <person name="Cai X."/>
            <person name="Wang Q."/>
            <person name="Wang P."/>
            <person name="Zhang Y."/>
            <person name="Cai C."/>
            <person name="Xu Y."/>
            <person name="Wang K."/>
            <person name="Zhou Z."/>
            <person name="Wang C."/>
            <person name="Geng S."/>
            <person name="Li B."/>
            <person name="Dong Q."/>
            <person name="Hou Y."/>
            <person name="Wang H."/>
            <person name="Ai P."/>
            <person name="Liu Z."/>
            <person name="Yi F."/>
            <person name="Sun M."/>
            <person name="An G."/>
            <person name="Cheng J."/>
            <person name="Zhang Y."/>
            <person name="Shi Q."/>
            <person name="Xie Y."/>
            <person name="Shi X."/>
            <person name="Chang Y."/>
            <person name="Huang F."/>
            <person name="Chen Y."/>
            <person name="Hong S."/>
            <person name="Mi L."/>
            <person name="Sun Q."/>
            <person name="Zhang L."/>
            <person name="Zhou B."/>
            <person name="Peng R."/>
            <person name="Zhang X."/>
            <person name="Liu F."/>
        </authorList>
    </citation>
    <scope>NUCLEOTIDE SEQUENCE [LARGE SCALE GENOMIC DNA]</scope>
    <source>
        <strain evidence="3">cv. PA1801</strain>
    </source>
</reference>
<keyword evidence="2" id="KW-0548">Nucleotidyltransferase</keyword>
<dbReference type="PROSITE" id="PS50878">
    <property type="entry name" value="RT_POL"/>
    <property type="match status" value="1"/>
</dbReference>
<dbReference type="Proteomes" id="UP000325315">
    <property type="component" value="Unassembled WGS sequence"/>
</dbReference>
<dbReference type="EMBL" id="SMMG02000005">
    <property type="protein sequence ID" value="KAA3474108.1"/>
    <property type="molecule type" value="Genomic_DNA"/>
</dbReference>
<protein>
    <submittedName>
        <fullName evidence="2">Reverse transcriptase</fullName>
    </submittedName>
</protein>
<sequence>MVFFMETKITKVQMERVRRSIGFINGIEVDPDGSKEGLCLAWKSEASITLQNFSRRHIDVLVSKQNDEQQWRFTGFYGSPYAQEREDSWNLLRRLGCNEEQPWIVCGDFNEIMYGLENKGGLPREEKRMEAFCNALEDCRLIDVGYTGSWFTWERGNLPETNIRERLDRGAANVNWMSMFSEANIQHLVHSTSDHCLLLITTIKEEKRRRWETFKFEAWWAMEETFESEVKLIWERASGDLLQKLEFLKAELRKWAIRIELSKKGKKEFLTSKVVVLMEADRTDNNLAELIDTRLQLNYEIDKDECYWEQRARVNWLKLGDRNTAFFHNIATQKRRQNCIQKLQDSDGRETGEQQEMAEIARTYFQELFKTEEEGQYDHILTGVEWCISDDDNRHLTMPFTKEEIWEALKSMGATKAPREDGLPAIFFHKLWHIFGNEVSTYCLQQLNGGMEVSRLNTTHIVLILKKVHPTNVSHFRLISLCNVIYKIMAKAIAIRFRGILEKCIDKAQSTFVLGQLISDNVLVAYELLNTLKKKKIGRKGLMVVKLDMSKAYDRVEWAFLKEMMRKMGFEQSWVNLIMKCLSTISYAVVLNGQAGNIFYSSRRLRQGDPLSPFLFLICGEGLSSLMRLAQREKNFRGVKASRRGPQISHLLFADDCILSGEATKRGAGLLKRILCEYRKCSGQQVNFDKSTVFFSSNTRAEEKDLVTRILGVRSSNDPERYLGLPNMVGKRKKEAFQNLKDCFRQRIDNWSIKHLLQGGKEVFIKAILQAILTYTMTCFLLPKTLCSNLESIIANSGGKKVMVGGEFIGARGGSYAFRRKTVLKAKYYPQSNFLQAQLGNFPSLTWRSILAAKGLLNDGLCWRI</sequence>
<dbReference type="InterPro" id="IPR005135">
    <property type="entry name" value="Endo/exonuclease/phosphatase"/>
</dbReference>
<dbReference type="Pfam" id="PF00078">
    <property type="entry name" value="RVT_1"/>
    <property type="match status" value="1"/>
</dbReference>
<proteinExistence type="predicted"/>
<keyword evidence="3" id="KW-1185">Reference proteome</keyword>
<dbReference type="InterPro" id="IPR043502">
    <property type="entry name" value="DNA/RNA_pol_sf"/>
</dbReference>
<dbReference type="InterPro" id="IPR000477">
    <property type="entry name" value="RT_dom"/>
</dbReference>
<dbReference type="PANTHER" id="PTHR46890">
    <property type="entry name" value="NON-LTR RETROLELEMENT REVERSE TRANSCRIPTASE-LIKE PROTEIN-RELATED"/>
    <property type="match status" value="1"/>
</dbReference>
<evidence type="ECO:0000313" key="3">
    <source>
        <dbReference type="Proteomes" id="UP000325315"/>
    </source>
</evidence>
<dbReference type="Gene3D" id="3.60.10.10">
    <property type="entry name" value="Endonuclease/exonuclease/phosphatase"/>
    <property type="match status" value="1"/>
</dbReference>
<gene>
    <name evidence="2" type="ORF">EPI10_024429</name>
</gene>
<dbReference type="SUPFAM" id="SSF56219">
    <property type="entry name" value="DNase I-like"/>
    <property type="match status" value="1"/>
</dbReference>
<organism evidence="2 3">
    <name type="scientific">Gossypium australe</name>
    <dbReference type="NCBI Taxonomy" id="47621"/>
    <lineage>
        <taxon>Eukaryota</taxon>
        <taxon>Viridiplantae</taxon>
        <taxon>Streptophyta</taxon>
        <taxon>Embryophyta</taxon>
        <taxon>Tracheophyta</taxon>
        <taxon>Spermatophyta</taxon>
        <taxon>Magnoliopsida</taxon>
        <taxon>eudicotyledons</taxon>
        <taxon>Gunneridae</taxon>
        <taxon>Pentapetalae</taxon>
        <taxon>rosids</taxon>
        <taxon>malvids</taxon>
        <taxon>Malvales</taxon>
        <taxon>Malvaceae</taxon>
        <taxon>Malvoideae</taxon>
        <taxon>Gossypium</taxon>
    </lineage>
</organism>
<dbReference type="CDD" id="cd01650">
    <property type="entry name" value="RT_nLTR_like"/>
    <property type="match status" value="1"/>
</dbReference>
<keyword evidence="2" id="KW-0695">RNA-directed DNA polymerase</keyword>
<dbReference type="AlphaFoldDB" id="A0A5B6VYW9"/>
<dbReference type="InterPro" id="IPR052343">
    <property type="entry name" value="Retrotransposon-Effector_Assoc"/>
</dbReference>
<dbReference type="Pfam" id="PF03372">
    <property type="entry name" value="Exo_endo_phos"/>
    <property type="match status" value="1"/>
</dbReference>
<dbReference type="OrthoDB" id="4097129at2759"/>
<dbReference type="PANTHER" id="PTHR46890:SF48">
    <property type="entry name" value="RNA-DIRECTED DNA POLYMERASE"/>
    <property type="match status" value="1"/>
</dbReference>
<dbReference type="SUPFAM" id="SSF56672">
    <property type="entry name" value="DNA/RNA polymerases"/>
    <property type="match status" value="1"/>
</dbReference>
<evidence type="ECO:0000313" key="2">
    <source>
        <dbReference type="EMBL" id="KAA3474108.1"/>
    </source>
</evidence>
<comment type="caution">
    <text evidence="2">The sequence shown here is derived from an EMBL/GenBank/DDBJ whole genome shotgun (WGS) entry which is preliminary data.</text>
</comment>
<dbReference type="GO" id="GO:0003964">
    <property type="term" value="F:RNA-directed DNA polymerase activity"/>
    <property type="evidence" value="ECO:0007669"/>
    <property type="project" value="UniProtKB-KW"/>
</dbReference>